<protein>
    <submittedName>
        <fullName evidence="1">Uncharacterized protein</fullName>
    </submittedName>
</protein>
<evidence type="ECO:0000313" key="1">
    <source>
        <dbReference type="EMBL" id="ANF53785.1"/>
    </source>
</evidence>
<dbReference type="OrthoDB" id="7437883at2"/>
<dbReference type="EMBL" id="CP015614">
    <property type="protein sequence ID" value="ANF53785.1"/>
    <property type="molecule type" value="Genomic_DNA"/>
</dbReference>
<keyword evidence="2" id="KW-1185">Reference proteome</keyword>
<gene>
    <name evidence="1" type="ORF">DA69_02870</name>
</gene>
<dbReference type="eggNOG" id="COG3039">
    <property type="taxonomic scope" value="Bacteria"/>
</dbReference>
<proteinExistence type="predicted"/>
<dbReference type="KEGG" id="bne:DA69_02870"/>
<dbReference type="AlphaFoldDB" id="A0A172Y3W1"/>
<name>A0A172Y3W1_9CAUL</name>
<dbReference type="RefSeq" id="WP_025977553.1">
    <property type="nucleotide sequence ID" value="NZ_CP015614.1"/>
</dbReference>
<organism evidence="1 2">
    <name type="scientific">Brevundimonas naejangsanensis</name>
    <dbReference type="NCBI Taxonomy" id="588932"/>
    <lineage>
        <taxon>Bacteria</taxon>
        <taxon>Pseudomonadati</taxon>
        <taxon>Pseudomonadota</taxon>
        <taxon>Alphaproteobacteria</taxon>
        <taxon>Caulobacterales</taxon>
        <taxon>Caulobacteraceae</taxon>
        <taxon>Brevundimonas</taxon>
    </lineage>
</organism>
<evidence type="ECO:0000313" key="2">
    <source>
        <dbReference type="Proteomes" id="UP000077603"/>
    </source>
</evidence>
<accession>A0A172Y3W1</accession>
<dbReference type="Proteomes" id="UP000077603">
    <property type="component" value="Chromosome"/>
</dbReference>
<reference evidence="1 2" key="1">
    <citation type="journal article" date="2014" name="Genome Announc.">
        <title>Genome Sequence of a Promising Hydrogen-Producing Facultative Anaerobic Bacterium, Brevundimonas naejangsanensis Strain B1.</title>
        <authorList>
            <person name="Su H."/>
            <person name="Zhang T."/>
            <person name="Bao M."/>
            <person name="Jiang Y."/>
            <person name="Wang Y."/>
            <person name="Tan T."/>
        </authorList>
    </citation>
    <scope>NUCLEOTIDE SEQUENCE [LARGE SCALE GENOMIC DNA]</scope>
    <source>
        <strain evidence="1 2">B1</strain>
    </source>
</reference>
<sequence>MLDEAEATAARTMIERAREHHDLWPARLGADMAYGSAEMLDWRVHGRRGFSTPRTQAPPRDTQR</sequence>